<dbReference type="Gene3D" id="3.40.720.10">
    <property type="entry name" value="Alkaline Phosphatase, subunit A"/>
    <property type="match status" value="1"/>
</dbReference>
<organism evidence="4 5">
    <name type="scientific">Pendulispora rubella</name>
    <dbReference type="NCBI Taxonomy" id="2741070"/>
    <lineage>
        <taxon>Bacteria</taxon>
        <taxon>Pseudomonadati</taxon>
        <taxon>Myxococcota</taxon>
        <taxon>Myxococcia</taxon>
        <taxon>Myxococcales</taxon>
        <taxon>Sorangiineae</taxon>
        <taxon>Pendulisporaceae</taxon>
        <taxon>Pendulispora</taxon>
    </lineage>
</organism>
<sequence>MPSRGSNAEADVASSDSALPLLPCDQRLRTLARVRRRIGRTLLLLAPLAIALADAVRRPGHLGHFGTRGLVFYGVSVLVSGALWVSLVVMAARKRGLTRWLAWITLVVLAGFALGAQSYTYARYMAYMDHQAVLVGTSMMPSIGQQLWSDRATFAQTVLPPVLVALLLPFIVRTLAPPRRRSTHIAKDFAVIALLCALFVSPTHGAEQGQPPDVMYLAAMGQLSRARWDHNETVERVHPGPRSPEPVPDVRARPHLARNVVFVLTESVRAMSVCTRPGDKECLFTPYSNAAAPNRIMLHQMRSVDSTTAISLSVLWSGLPPDESRQMMHSAPLLWEYLHAAQLDSAYWTSQNMLFGNSGAWLGGIPMSRTVSATQLEREPSLEVGADDGKLVDYVLGDIGQLREPFTGVVHLSNTHFPYKVDHAFAPFLPEDEATGPGYEREIRNRYHDAVHLQDRAVGRLVESIRSRPEGARTIIVYVSDHGEQLREKGAVGHTGTLYEEEIRIPFWIDAPRGTLSEEEERNLRALENRPVTTLDVFPTVLDLMGLLDEPRLAPFRARMPGESLLRGGSPPDRAAFLTNCTELWACAFKNWGAIRGSRKLIGNQADHAWNCFDVESDPEEHQPLPIEACGDLVQVAESRGHGRPF</sequence>
<evidence type="ECO:0000256" key="2">
    <source>
        <dbReference type="SAM" id="Phobius"/>
    </source>
</evidence>
<feature type="transmembrane region" description="Helical" evidence="2">
    <location>
        <begin position="100"/>
        <end position="119"/>
    </location>
</feature>
<feature type="transmembrane region" description="Helical" evidence="2">
    <location>
        <begin position="38"/>
        <end position="58"/>
    </location>
</feature>
<feature type="domain" description="Sulfatase N-terminal" evidence="3">
    <location>
        <begin position="258"/>
        <end position="546"/>
    </location>
</feature>
<comment type="similarity">
    <text evidence="1">Belongs to the sulfatase family.</text>
</comment>
<feature type="transmembrane region" description="Helical" evidence="2">
    <location>
        <begin position="158"/>
        <end position="176"/>
    </location>
</feature>
<feature type="transmembrane region" description="Helical" evidence="2">
    <location>
        <begin position="188"/>
        <end position="206"/>
    </location>
</feature>
<dbReference type="EMBL" id="CP089983">
    <property type="protein sequence ID" value="WXB07820.1"/>
    <property type="molecule type" value="Genomic_DNA"/>
</dbReference>
<keyword evidence="2" id="KW-1133">Transmembrane helix</keyword>
<keyword evidence="5" id="KW-1185">Reference proteome</keyword>
<keyword evidence="2" id="KW-0812">Transmembrane</keyword>
<dbReference type="Pfam" id="PF00884">
    <property type="entry name" value="Sulfatase"/>
    <property type="match status" value="1"/>
</dbReference>
<proteinExistence type="inferred from homology"/>
<dbReference type="InterPro" id="IPR050738">
    <property type="entry name" value="Sulfatase"/>
</dbReference>
<name>A0ABZ2LAM7_9BACT</name>
<dbReference type="SUPFAM" id="SSF53649">
    <property type="entry name" value="Alkaline phosphatase-like"/>
    <property type="match status" value="1"/>
</dbReference>
<dbReference type="Proteomes" id="UP001374803">
    <property type="component" value="Chromosome"/>
</dbReference>
<evidence type="ECO:0000313" key="4">
    <source>
        <dbReference type="EMBL" id="WXB07820.1"/>
    </source>
</evidence>
<accession>A0ABZ2LAM7</accession>
<evidence type="ECO:0000313" key="5">
    <source>
        <dbReference type="Proteomes" id="UP001374803"/>
    </source>
</evidence>
<dbReference type="PANTHER" id="PTHR42693:SF33">
    <property type="entry name" value="ARYLSULFATASE"/>
    <property type="match status" value="1"/>
</dbReference>
<feature type="transmembrane region" description="Helical" evidence="2">
    <location>
        <begin position="70"/>
        <end position="93"/>
    </location>
</feature>
<evidence type="ECO:0000259" key="3">
    <source>
        <dbReference type="Pfam" id="PF00884"/>
    </source>
</evidence>
<dbReference type="PANTHER" id="PTHR42693">
    <property type="entry name" value="ARYLSULFATASE FAMILY MEMBER"/>
    <property type="match status" value="1"/>
</dbReference>
<protein>
    <submittedName>
        <fullName evidence="4">Sulfatase-like hydrolase/transferase</fullName>
    </submittedName>
</protein>
<evidence type="ECO:0000256" key="1">
    <source>
        <dbReference type="ARBA" id="ARBA00008779"/>
    </source>
</evidence>
<dbReference type="RefSeq" id="WP_394837487.1">
    <property type="nucleotide sequence ID" value="NZ_CP089929.1"/>
</dbReference>
<reference evidence="4" key="1">
    <citation type="submission" date="2021-12" db="EMBL/GenBank/DDBJ databases">
        <title>Discovery of the Pendulisporaceae a myxobacterial family with distinct sporulation behavior and unique specialized metabolism.</title>
        <authorList>
            <person name="Garcia R."/>
            <person name="Popoff A."/>
            <person name="Bader C.D."/>
            <person name="Loehr J."/>
            <person name="Walesch S."/>
            <person name="Walt C."/>
            <person name="Boldt J."/>
            <person name="Bunk B."/>
            <person name="Haeckl F.J.F.P.J."/>
            <person name="Gunesch A.P."/>
            <person name="Birkelbach J."/>
            <person name="Nuebel U."/>
            <person name="Pietschmann T."/>
            <person name="Bach T."/>
            <person name="Mueller R."/>
        </authorList>
    </citation>
    <scope>NUCLEOTIDE SEQUENCE</scope>
    <source>
        <strain evidence="4">MSr11367</strain>
    </source>
</reference>
<gene>
    <name evidence="4" type="ORF">LVJ94_11315</name>
</gene>
<dbReference type="InterPro" id="IPR017850">
    <property type="entry name" value="Alkaline_phosphatase_core_sf"/>
</dbReference>
<keyword evidence="2" id="KW-0472">Membrane</keyword>
<dbReference type="InterPro" id="IPR000917">
    <property type="entry name" value="Sulfatase_N"/>
</dbReference>